<evidence type="ECO:0000256" key="1">
    <source>
        <dbReference type="ARBA" id="ARBA00023002"/>
    </source>
</evidence>
<organism evidence="3 4">
    <name type="scientific">Candidatus Nitrospira allomarina</name>
    <dbReference type="NCBI Taxonomy" id="3020900"/>
    <lineage>
        <taxon>Bacteria</taxon>
        <taxon>Pseudomonadati</taxon>
        <taxon>Nitrospirota</taxon>
        <taxon>Nitrospiria</taxon>
        <taxon>Nitrospirales</taxon>
        <taxon>Nitrospiraceae</taxon>
        <taxon>Nitrospira</taxon>
    </lineage>
</organism>
<accession>A0AA96JTY2</accession>
<dbReference type="RefSeq" id="WP_312647025.1">
    <property type="nucleotide sequence ID" value="NZ_CP116967.1"/>
</dbReference>
<dbReference type="PANTHER" id="PTHR43366">
    <property type="entry name" value="PYRUVATE SYNTHASE SUBUNIT PORC"/>
    <property type="match status" value="1"/>
</dbReference>
<dbReference type="KEGG" id="nall:PP769_02620"/>
<keyword evidence="4" id="KW-1185">Reference proteome</keyword>
<dbReference type="Proteomes" id="UP001302719">
    <property type="component" value="Chromosome"/>
</dbReference>
<name>A0AA96JTY2_9BACT</name>
<dbReference type="InterPro" id="IPR011894">
    <property type="entry name" value="PorC_KorC"/>
</dbReference>
<dbReference type="NCBIfam" id="TIGR02175">
    <property type="entry name" value="PorC_KorC"/>
    <property type="match status" value="1"/>
</dbReference>
<feature type="domain" description="Pyruvate/ketoisovalerate oxidoreductase catalytic" evidence="2">
    <location>
        <begin position="13"/>
        <end position="182"/>
    </location>
</feature>
<dbReference type="GO" id="GO:0016625">
    <property type="term" value="F:oxidoreductase activity, acting on the aldehyde or oxo group of donors, iron-sulfur protein as acceptor"/>
    <property type="evidence" value="ECO:0007669"/>
    <property type="project" value="InterPro"/>
</dbReference>
<dbReference type="InterPro" id="IPR019752">
    <property type="entry name" value="Pyrv/ketoisovalerate_OxRed_cat"/>
</dbReference>
<dbReference type="AlphaFoldDB" id="A0AA96JTY2"/>
<dbReference type="EMBL" id="CP116967">
    <property type="protein sequence ID" value="WNM60088.1"/>
    <property type="molecule type" value="Genomic_DNA"/>
</dbReference>
<reference evidence="3 4" key="1">
    <citation type="submission" date="2023-01" db="EMBL/GenBank/DDBJ databases">
        <title>Cultivation and genomic characterization of new, ubiquitous marine nitrite-oxidizing bacteria from the Nitrospirales.</title>
        <authorList>
            <person name="Mueller A.J."/>
            <person name="Daebeler A."/>
            <person name="Herbold C.W."/>
            <person name="Kirkegaard R.H."/>
            <person name="Daims H."/>
        </authorList>
    </citation>
    <scope>NUCLEOTIDE SEQUENCE [LARGE SCALE GENOMIC DNA]</scope>
    <source>
        <strain evidence="3 4">VA</strain>
    </source>
</reference>
<dbReference type="Pfam" id="PF01558">
    <property type="entry name" value="POR"/>
    <property type="match status" value="1"/>
</dbReference>
<dbReference type="Gene3D" id="3.40.920.10">
    <property type="entry name" value="Pyruvate-ferredoxin oxidoreductase, PFOR, domain III"/>
    <property type="match status" value="1"/>
</dbReference>
<dbReference type="InterPro" id="IPR002869">
    <property type="entry name" value="Pyrv_flavodox_OxRed_cen"/>
</dbReference>
<gene>
    <name evidence="3" type="ORF">PP769_02620</name>
</gene>
<dbReference type="PANTHER" id="PTHR43366:SF1">
    <property type="entry name" value="PYRUVATE SYNTHASE SUBUNIT PORC"/>
    <property type="match status" value="1"/>
</dbReference>
<dbReference type="SUPFAM" id="SSF53323">
    <property type="entry name" value="Pyruvate-ferredoxin oxidoreductase, PFOR, domain III"/>
    <property type="match status" value="1"/>
</dbReference>
<evidence type="ECO:0000313" key="4">
    <source>
        <dbReference type="Proteomes" id="UP001302719"/>
    </source>
</evidence>
<sequence length="245" mass="26033">MAIRYNIRMAGVGGQGVVTASHIFSTAVINAGGESTIVPFYGSEKRMAPVESYVRVSNEPIYEIGEITFPHILMVFHPQCITHGKSYTNPFYYGLKKEGVVLINSNTPMNLEPDQAAELKELGAKIYYLPATQMSLDVAGIDLATNMAMVGAIGAITGLSTIEATGEAVKDRFLGKGFVVSGGTAALDSVVERKFKKKAELIEKNLAVVKAGWDYAVDNGWTLGASSMADQTTSAANKAAAKASV</sequence>
<dbReference type="InterPro" id="IPR051626">
    <property type="entry name" value="Oxidoreductase_gamma_subunit"/>
</dbReference>
<evidence type="ECO:0000259" key="2">
    <source>
        <dbReference type="Pfam" id="PF01558"/>
    </source>
</evidence>
<evidence type="ECO:0000313" key="3">
    <source>
        <dbReference type="EMBL" id="WNM60088.1"/>
    </source>
</evidence>
<proteinExistence type="predicted"/>
<keyword evidence="1" id="KW-0560">Oxidoreductase</keyword>
<protein>
    <submittedName>
        <fullName evidence="3">2-oxoacid:acceptor oxidoreductase family protein</fullName>
    </submittedName>
</protein>